<evidence type="ECO:0000313" key="2">
    <source>
        <dbReference type="Proteomes" id="UP000001861"/>
    </source>
</evidence>
<gene>
    <name evidence="1" type="ORF">CC1G_14264</name>
</gene>
<name>D6RLF5_COPC7</name>
<dbReference type="EMBL" id="AACS02000003">
    <property type="protein sequence ID" value="EFI28239.1"/>
    <property type="molecule type" value="Genomic_DNA"/>
</dbReference>
<keyword evidence="2" id="KW-1185">Reference proteome</keyword>
<sequence>MRGEVGRRSYSSIEACQQRKCKPTGGLQLRAIGRPKWQDVAIPEHPKIERTANNSIRRETTRDDRWPSGSYWAHVIIERRPSN</sequence>
<dbReference type="HOGENOM" id="CLU_2542493_0_0_1"/>
<protein>
    <submittedName>
        <fullName evidence="1">Uncharacterized protein</fullName>
    </submittedName>
</protein>
<dbReference type="GeneID" id="9379374"/>
<reference evidence="1 2" key="1">
    <citation type="journal article" date="2010" name="Proc. Natl. Acad. Sci. U.S.A.">
        <title>Insights into evolution of multicellular fungi from the assembled chromosomes of the mushroom Coprinopsis cinerea (Coprinus cinereus).</title>
        <authorList>
            <person name="Stajich J.E."/>
            <person name="Wilke S.K."/>
            <person name="Ahren D."/>
            <person name="Au C.H."/>
            <person name="Birren B.W."/>
            <person name="Borodovsky M."/>
            <person name="Burns C."/>
            <person name="Canback B."/>
            <person name="Casselton L.A."/>
            <person name="Cheng C.K."/>
            <person name="Deng J."/>
            <person name="Dietrich F.S."/>
            <person name="Fargo D.C."/>
            <person name="Farman M.L."/>
            <person name="Gathman A.C."/>
            <person name="Goldberg J."/>
            <person name="Guigo R."/>
            <person name="Hoegger P.J."/>
            <person name="Hooker J.B."/>
            <person name="Huggins A."/>
            <person name="James T.Y."/>
            <person name="Kamada T."/>
            <person name="Kilaru S."/>
            <person name="Kodira C."/>
            <person name="Kues U."/>
            <person name="Kupfer D."/>
            <person name="Kwan H.S."/>
            <person name="Lomsadze A."/>
            <person name="Li W."/>
            <person name="Lilly W.W."/>
            <person name="Ma L.J."/>
            <person name="Mackey A.J."/>
            <person name="Manning G."/>
            <person name="Martin F."/>
            <person name="Muraguchi H."/>
            <person name="Natvig D.O."/>
            <person name="Palmerini H."/>
            <person name="Ramesh M.A."/>
            <person name="Rehmeyer C.J."/>
            <person name="Roe B.A."/>
            <person name="Shenoy N."/>
            <person name="Stanke M."/>
            <person name="Ter-Hovhannisyan V."/>
            <person name="Tunlid A."/>
            <person name="Velagapudi R."/>
            <person name="Vision T.J."/>
            <person name="Zeng Q."/>
            <person name="Zolan M.E."/>
            <person name="Pukkila P.J."/>
        </authorList>
    </citation>
    <scope>NUCLEOTIDE SEQUENCE [LARGE SCALE GENOMIC DNA]</scope>
    <source>
        <strain evidence="2">Okayama-7 / 130 / ATCC MYA-4618 / FGSC 9003</strain>
    </source>
</reference>
<dbReference type="InParanoid" id="D6RLF5"/>
<proteinExistence type="predicted"/>
<dbReference type="RefSeq" id="XP_002911733.1">
    <property type="nucleotide sequence ID" value="XM_002911687.1"/>
</dbReference>
<dbReference type="AlphaFoldDB" id="D6RLF5"/>
<dbReference type="KEGG" id="cci:CC1G_14264"/>
<comment type="caution">
    <text evidence="1">The sequence shown here is derived from an EMBL/GenBank/DDBJ whole genome shotgun (WGS) entry which is preliminary data.</text>
</comment>
<organism evidence="1 2">
    <name type="scientific">Coprinopsis cinerea (strain Okayama-7 / 130 / ATCC MYA-4618 / FGSC 9003)</name>
    <name type="common">Inky cap fungus</name>
    <name type="synonym">Hormographiella aspergillata</name>
    <dbReference type="NCBI Taxonomy" id="240176"/>
    <lineage>
        <taxon>Eukaryota</taxon>
        <taxon>Fungi</taxon>
        <taxon>Dikarya</taxon>
        <taxon>Basidiomycota</taxon>
        <taxon>Agaricomycotina</taxon>
        <taxon>Agaricomycetes</taxon>
        <taxon>Agaricomycetidae</taxon>
        <taxon>Agaricales</taxon>
        <taxon>Agaricineae</taxon>
        <taxon>Psathyrellaceae</taxon>
        <taxon>Coprinopsis</taxon>
    </lineage>
</organism>
<dbReference type="Proteomes" id="UP000001861">
    <property type="component" value="Unassembled WGS sequence"/>
</dbReference>
<accession>D6RLF5</accession>
<evidence type="ECO:0000313" key="1">
    <source>
        <dbReference type="EMBL" id="EFI28239.1"/>
    </source>
</evidence>
<dbReference type="VEuPathDB" id="FungiDB:CC1G_14264"/>